<feature type="transmembrane region" description="Helical" evidence="5">
    <location>
        <begin position="84"/>
        <end position="108"/>
    </location>
</feature>
<evidence type="ECO:0000256" key="1">
    <source>
        <dbReference type="ARBA" id="ARBA00004127"/>
    </source>
</evidence>
<evidence type="ECO:0000256" key="3">
    <source>
        <dbReference type="ARBA" id="ARBA00022989"/>
    </source>
</evidence>
<dbReference type="PANTHER" id="PTHR43847:SF1">
    <property type="entry name" value="BLL3993 PROTEIN"/>
    <property type="match status" value="1"/>
</dbReference>
<name>A0A2R8BW56_9RHOB</name>
<dbReference type="PANTHER" id="PTHR43847">
    <property type="entry name" value="BLL3993 PROTEIN"/>
    <property type="match status" value="1"/>
</dbReference>
<comment type="subcellular location">
    <subcellularLocation>
        <location evidence="1">Endomembrane system</location>
        <topology evidence="1">Multi-pass membrane protein</topology>
    </subcellularLocation>
</comment>
<evidence type="ECO:0000256" key="2">
    <source>
        <dbReference type="ARBA" id="ARBA00022692"/>
    </source>
</evidence>
<accession>A0A2R8BW56</accession>
<keyword evidence="3 5" id="KW-1133">Transmembrane helix</keyword>
<gene>
    <name evidence="6" type="ORF">PAA8504_02124</name>
</gene>
<evidence type="ECO:0008006" key="8">
    <source>
        <dbReference type="Google" id="ProtNLM"/>
    </source>
</evidence>
<dbReference type="InterPro" id="IPR007318">
    <property type="entry name" value="Phopholipid_MeTrfase"/>
</dbReference>
<dbReference type="Proteomes" id="UP000244912">
    <property type="component" value="Unassembled WGS sequence"/>
</dbReference>
<evidence type="ECO:0000313" key="6">
    <source>
        <dbReference type="EMBL" id="SPJ24296.1"/>
    </source>
</evidence>
<dbReference type="Pfam" id="PF04191">
    <property type="entry name" value="PEMT"/>
    <property type="match status" value="1"/>
</dbReference>
<dbReference type="InterPro" id="IPR052527">
    <property type="entry name" value="Metal_cation-efflux_comp"/>
</dbReference>
<dbReference type="RefSeq" id="WP_108894139.1">
    <property type="nucleotide sequence ID" value="NZ_ONZF01000004.1"/>
</dbReference>
<dbReference type="GO" id="GO:0012505">
    <property type="term" value="C:endomembrane system"/>
    <property type="evidence" value="ECO:0007669"/>
    <property type="project" value="UniProtKB-SubCell"/>
</dbReference>
<evidence type="ECO:0000256" key="4">
    <source>
        <dbReference type="ARBA" id="ARBA00023136"/>
    </source>
</evidence>
<dbReference type="EMBL" id="ONZF01000004">
    <property type="protein sequence ID" value="SPJ24296.1"/>
    <property type="molecule type" value="Genomic_DNA"/>
</dbReference>
<reference evidence="6 7" key="1">
    <citation type="submission" date="2018-03" db="EMBL/GenBank/DDBJ databases">
        <authorList>
            <person name="Keele B.F."/>
        </authorList>
    </citation>
    <scope>NUCLEOTIDE SEQUENCE [LARGE SCALE GENOMIC DNA]</scope>
    <source>
        <strain evidence="6 7">CECT 8504</strain>
    </source>
</reference>
<organism evidence="6 7">
    <name type="scientific">Palleronia abyssalis</name>
    <dbReference type="NCBI Taxonomy" id="1501240"/>
    <lineage>
        <taxon>Bacteria</taxon>
        <taxon>Pseudomonadati</taxon>
        <taxon>Pseudomonadota</taxon>
        <taxon>Alphaproteobacteria</taxon>
        <taxon>Rhodobacterales</taxon>
        <taxon>Roseobacteraceae</taxon>
        <taxon>Palleronia</taxon>
    </lineage>
</organism>
<sequence>MWRWIDLPPVWLAVHLAVLWLLPSGGTGAEQVWDSVGIGLIAAGVLLMVWAVGAMMLSRTTVVPHRQPDALVTRGPFAFGRNPIYLGDVLVMAGAALWIGPIFGLLLVPSLMVVLEWRFIRPEEARLRGSFGPSYAAWSAKVRRWI</sequence>
<dbReference type="AlphaFoldDB" id="A0A2R8BW56"/>
<keyword evidence="7" id="KW-1185">Reference proteome</keyword>
<keyword evidence="4 5" id="KW-0472">Membrane</keyword>
<dbReference type="OrthoDB" id="9811969at2"/>
<feature type="transmembrane region" description="Helical" evidence="5">
    <location>
        <begin position="38"/>
        <end position="57"/>
    </location>
</feature>
<evidence type="ECO:0000256" key="5">
    <source>
        <dbReference type="SAM" id="Phobius"/>
    </source>
</evidence>
<evidence type="ECO:0000313" key="7">
    <source>
        <dbReference type="Proteomes" id="UP000244912"/>
    </source>
</evidence>
<proteinExistence type="predicted"/>
<protein>
    <recommendedName>
        <fullName evidence="8">Steroid 5-alpha reductase C-terminal domain-containing protein</fullName>
    </recommendedName>
</protein>
<dbReference type="Gene3D" id="1.20.120.1630">
    <property type="match status" value="1"/>
</dbReference>
<keyword evidence="2 5" id="KW-0812">Transmembrane</keyword>